<evidence type="ECO:0000313" key="3">
    <source>
        <dbReference type="Proteomes" id="UP000821853"/>
    </source>
</evidence>
<evidence type="ECO:0000313" key="2">
    <source>
        <dbReference type="EMBL" id="KAH9378598.1"/>
    </source>
</evidence>
<feature type="domain" description="YqaJ viral recombinase" evidence="1">
    <location>
        <begin position="190"/>
        <end position="341"/>
    </location>
</feature>
<dbReference type="CDD" id="cd22343">
    <property type="entry name" value="PDDEXK_lambda_exonuclease-like"/>
    <property type="match status" value="1"/>
</dbReference>
<accession>A0A9J6GJB9</accession>
<sequence>MKADGRVVHGHCLCMAGLGETCSHIAALLFYMQLRLEVEKAKSCTDVSNKWLPEHKRKVVPSPIAEMNFSSAQMRRRQLMSGISSTVQQVPRDKAPPPTTEELNGLFDSLISSGLRPAAAATNPRYSDLYVSATAQCNAAHLLDLYSPSASSFDKPSLTEKCRSITLQITEAAISEIEERTRKQASTPRWFQFRAGRITASNLKAVCTTNVTDPSVSLIKKICYPDNKLNTAAVKYGRNNEAAALESYKSLAAQHHTNVRFSEVGLVVSREEPYFGATPDHLVECECCGKGTVEVKCPYTVRETCLRDLLSQTKSHIVEADGSLVLKEDDEYFYQVQGQMFACNVERRFCALEKENL</sequence>
<protein>
    <recommendedName>
        <fullName evidence="1">YqaJ viral recombinase domain-containing protein</fullName>
    </recommendedName>
</protein>
<reference evidence="2 3" key="1">
    <citation type="journal article" date="2020" name="Cell">
        <title>Large-Scale Comparative Analyses of Tick Genomes Elucidate Their Genetic Diversity and Vector Capacities.</title>
        <authorList>
            <consortium name="Tick Genome and Microbiome Consortium (TIGMIC)"/>
            <person name="Jia N."/>
            <person name="Wang J."/>
            <person name="Shi W."/>
            <person name="Du L."/>
            <person name="Sun Y."/>
            <person name="Zhan W."/>
            <person name="Jiang J.F."/>
            <person name="Wang Q."/>
            <person name="Zhang B."/>
            <person name="Ji P."/>
            <person name="Bell-Sakyi L."/>
            <person name="Cui X.M."/>
            <person name="Yuan T.T."/>
            <person name="Jiang B.G."/>
            <person name="Yang W.F."/>
            <person name="Lam T.T."/>
            <person name="Chang Q.C."/>
            <person name="Ding S.J."/>
            <person name="Wang X.J."/>
            <person name="Zhu J.G."/>
            <person name="Ruan X.D."/>
            <person name="Zhao L."/>
            <person name="Wei J.T."/>
            <person name="Ye R.Z."/>
            <person name="Que T.C."/>
            <person name="Du C.H."/>
            <person name="Zhou Y.H."/>
            <person name="Cheng J.X."/>
            <person name="Dai P.F."/>
            <person name="Guo W.B."/>
            <person name="Han X.H."/>
            <person name="Huang E.J."/>
            <person name="Li L.F."/>
            <person name="Wei W."/>
            <person name="Gao Y.C."/>
            <person name="Liu J.Z."/>
            <person name="Shao H.Z."/>
            <person name="Wang X."/>
            <person name="Wang C.C."/>
            <person name="Yang T.C."/>
            <person name="Huo Q.B."/>
            <person name="Li W."/>
            <person name="Chen H.Y."/>
            <person name="Chen S.E."/>
            <person name="Zhou L.G."/>
            <person name="Ni X.B."/>
            <person name="Tian J.H."/>
            <person name="Sheng Y."/>
            <person name="Liu T."/>
            <person name="Pan Y.S."/>
            <person name="Xia L.Y."/>
            <person name="Li J."/>
            <person name="Zhao F."/>
            <person name="Cao W.C."/>
        </authorList>
    </citation>
    <scope>NUCLEOTIDE SEQUENCE [LARGE SCALE GENOMIC DNA]</scope>
    <source>
        <strain evidence="2">HaeL-2018</strain>
    </source>
</reference>
<organism evidence="2 3">
    <name type="scientific">Haemaphysalis longicornis</name>
    <name type="common">Bush tick</name>
    <dbReference type="NCBI Taxonomy" id="44386"/>
    <lineage>
        <taxon>Eukaryota</taxon>
        <taxon>Metazoa</taxon>
        <taxon>Ecdysozoa</taxon>
        <taxon>Arthropoda</taxon>
        <taxon>Chelicerata</taxon>
        <taxon>Arachnida</taxon>
        <taxon>Acari</taxon>
        <taxon>Parasitiformes</taxon>
        <taxon>Ixodida</taxon>
        <taxon>Ixodoidea</taxon>
        <taxon>Ixodidae</taxon>
        <taxon>Haemaphysalinae</taxon>
        <taxon>Haemaphysalis</taxon>
    </lineage>
</organism>
<proteinExistence type="predicted"/>
<dbReference type="SUPFAM" id="SSF52980">
    <property type="entry name" value="Restriction endonuclease-like"/>
    <property type="match status" value="1"/>
</dbReference>
<dbReference type="InterPro" id="IPR019080">
    <property type="entry name" value="YqaJ_viral_recombinase"/>
</dbReference>
<dbReference type="Gene3D" id="3.90.320.10">
    <property type="match status" value="1"/>
</dbReference>
<dbReference type="PANTHER" id="PTHR47526:SF3">
    <property type="entry name" value="PHD-TYPE DOMAIN-CONTAINING PROTEIN"/>
    <property type="match status" value="1"/>
</dbReference>
<dbReference type="EMBL" id="JABSTR010000009">
    <property type="protein sequence ID" value="KAH9378598.1"/>
    <property type="molecule type" value="Genomic_DNA"/>
</dbReference>
<evidence type="ECO:0000259" key="1">
    <source>
        <dbReference type="Pfam" id="PF09588"/>
    </source>
</evidence>
<dbReference type="Proteomes" id="UP000821853">
    <property type="component" value="Unassembled WGS sequence"/>
</dbReference>
<gene>
    <name evidence="2" type="ORF">HPB48_010067</name>
</gene>
<dbReference type="GO" id="GO:0006281">
    <property type="term" value="P:DNA repair"/>
    <property type="evidence" value="ECO:0007669"/>
    <property type="project" value="UniProtKB-ARBA"/>
</dbReference>
<dbReference type="InterPro" id="IPR011604">
    <property type="entry name" value="PDDEXK-like_dom_sf"/>
</dbReference>
<dbReference type="OMA" id="HLVECEC"/>
<dbReference type="VEuPathDB" id="VectorBase:HLOH_049761"/>
<dbReference type="Pfam" id="PF09588">
    <property type="entry name" value="YqaJ"/>
    <property type="match status" value="1"/>
</dbReference>
<dbReference type="PANTHER" id="PTHR47526">
    <property type="entry name" value="ATP-DEPENDENT DNA HELICASE"/>
    <property type="match status" value="1"/>
</dbReference>
<dbReference type="OrthoDB" id="6507871at2759"/>
<dbReference type="InterPro" id="IPR011335">
    <property type="entry name" value="Restrct_endonuc-II-like"/>
</dbReference>
<keyword evidence="3" id="KW-1185">Reference proteome</keyword>
<name>A0A9J6GJB9_HAELO</name>
<comment type="caution">
    <text evidence="2">The sequence shown here is derived from an EMBL/GenBank/DDBJ whole genome shotgun (WGS) entry which is preliminary data.</text>
</comment>
<dbReference type="AlphaFoldDB" id="A0A9J6GJB9"/>